<sequence length="387" mass="44086">MIKKTCSFCNNLLIDVKKIVIGFKVFICEFCVKLCSKIMNNDIDNLTQREFNIPTPKEIRSMLNKHIIGQNKTKKIISVSVYNHYNKMFKLNNSNIEISKSNILLLGETGSGKTLIAKTIAKFLNVPFTIVDATSLTEAGYVGEDVENIIYRLLQSCNFNVQKAQMGIVYIDEIDKIAKRNDNNYSRDVSGEGVQQALLKIIEGTITNVPPRGGKKFPNQEFISVDTKDILFIFGGAFNNINTFSGSNLGFKKKNKDLEITPNDLINFGLIPEFVGRISIISHLKPLNIDNLKKILYKPKNSIIKQYKAMFMINNIELIFKKDAIEYVAKKAFKLRLGARGLRYILEKYFVKLTYFLSDKKVSKVIINKLSLRSKKMINLTYIKTDV</sequence>
<evidence type="ECO:0000256" key="5">
    <source>
        <dbReference type="ARBA" id="ARBA00023186"/>
    </source>
</evidence>
<gene>
    <name evidence="8" type="ORF">C9I84_079</name>
</gene>
<keyword evidence="1 6" id="KW-0479">Metal-binding</keyword>
<keyword evidence="3 6" id="KW-0862">Zinc</keyword>
<dbReference type="SUPFAM" id="SSF52540">
    <property type="entry name" value="P-loop containing nucleoside triphosphate hydrolases"/>
    <property type="match status" value="1"/>
</dbReference>
<dbReference type="GO" id="GO:0140662">
    <property type="term" value="F:ATP-dependent protein folding chaperone"/>
    <property type="evidence" value="ECO:0007669"/>
    <property type="project" value="InterPro"/>
</dbReference>
<dbReference type="PROSITE" id="PS51902">
    <property type="entry name" value="CLPX_ZB"/>
    <property type="match status" value="1"/>
</dbReference>
<keyword evidence="5 6" id="KW-0143">Chaperone</keyword>
<keyword evidence="9" id="KW-1185">Reference proteome</keyword>
<dbReference type="SMART" id="SM00994">
    <property type="entry name" value="zf-C4_ClpX"/>
    <property type="match status" value="1"/>
</dbReference>
<dbReference type="GO" id="GO:0005524">
    <property type="term" value="F:ATP binding"/>
    <property type="evidence" value="ECO:0007669"/>
    <property type="project" value="UniProtKB-KW"/>
</dbReference>
<dbReference type="GO" id="GO:0051603">
    <property type="term" value="P:proteolysis involved in protein catabolic process"/>
    <property type="evidence" value="ECO:0007669"/>
    <property type="project" value="TreeGrafter"/>
</dbReference>
<dbReference type="InterPro" id="IPR003593">
    <property type="entry name" value="AAA+_ATPase"/>
</dbReference>
<dbReference type="InterPro" id="IPR025662">
    <property type="entry name" value="Sigma_54_int_dom_ATP-bd_1"/>
</dbReference>
<dbReference type="PANTHER" id="PTHR48102:SF7">
    <property type="entry name" value="ATP-DEPENDENT CLP PROTEASE ATP-BINDING SUBUNIT CLPX-LIKE, MITOCHONDRIAL"/>
    <property type="match status" value="1"/>
</dbReference>
<keyword evidence="2" id="KW-0547">Nucleotide-binding</keyword>
<dbReference type="KEGG" id="vfg:C9I84_079"/>
<protein>
    <submittedName>
        <fullName evidence="8">ATP-dependent Clp protease ATP-binding subunit ClpX</fullName>
    </submittedName>
</protein>
<feature type="binding site" evidence="6">
    <location>
        <position position="9"/>
    </location>
    <ligand>
        <name>Zn(2+)</name>
        <dbReference type="ChEBI" id="CHEBI:29105"/>
    </ligand>
</feature>
<dbReference type="GO" id="GO:0008233">
    <property type="term" value="F:peptidase activity"/>
    <property type="evidence" value="ECO:0007669"/>
    <property type="project" value="UniProtKB-KW"/>
</dbReference>
<keyword evidence="4 8" id="KW-0067">ATP-binding</keyword>
<comment type="similarity">
    <text evidence="6">Belongs to the ClpX chaperone family.</text>
</comment>
<dbReference type="GO" id="GO:0008270">
    <property type="term" value="F:zinc ion binding"/>
    <property type="evidence" value="ECO:0007669"/>
    <property type="project" value="UniProtKB-UniRule"/>
</dbReference>
<feature type="binding site" evidence="6">
    <location>
        <position position="28"/>
    </location>
    <ligand>
        <name>Zn(2+)</name>
        <dbReference type="ChEBI" id="CHEBI:29105"/>
    </ligand>
</feature>
<evidence type="ECO:0000256" key="3">
    <source>
        <dbReference type="ARBA" id="ARBA00022833"/>
    </source>
</evidence>
<dbReference type="SUPFAM" id="SSF57716">
    <property type="entry name" value="Glucocorticoid receptor-like (DNA-binding domain)"/>
    <property type="match status" value="1"/>
</dbReference>
<dbReference type="InterPro" id="IPR010603">
    <property type="entry name" value="Znf_CppX_C4"/>
</dbReference>
<evidence type="ECO:0000256" key="6">
    <source>
        <dbReference type="PROSITE-ProRule" id="PRU01250"/>
    </source>
</evidence>
<dbReference type="GO" id="GO:0016887">
    <property type="term" value="F:ATP hydrolysis activity"/>
    <property type="evidence" value="ECO:0007669"/>
    <property type="project" value="InterPro"/>
</dbReference>
<feature type="binding site" evidence="6">
    <location>
        <position position="6"/>
    </location>
    <ligand>
        <name>Zn(2+)</name>
        <dbReference type="ChEBI" id="CHEBI:29105"/>
    </ligand>
</feature>
<dbReference type="PANTHER" id="PTHR48102">
    <property type="entry name" value="ATP-DEPENDENT CLP PROTEASE ATP-BINDING SUBUNIT CLPX-LIKE, MITOCHONDRIAL-RELATED"/>
    <property type="match status" value="1"/>
</dbReference>
<evidence type="ECO:0000256" key="1">
    <source>
        <dbReference type="ARBA" id="ARBA00022723"/>
    </source>
</evidence>
<organism evidence="8 9">
    <name type="scientific">Candidatus Vidania fulgoroideorum</name>
    <dbReference type="NCBI Taxonomy" id="881286"/>
    <lineage>
        <taxon>Bacteria</taxon>
        <taxon>Pseudomonadati</taxon>
        <taxon>Pseudomonadota</taxon>
        <taxon>Betaproteobacteria</taxon>
        <taxon>Candidatus Vidania</taxon>
    </lineage>
</organism>
<evidence type="ECO:0000259" key="7">
    <source>
        <dbReference type="PROSITE" id="PS51902"/>
    </source>
</evidence>
<dbReference type="SMART" id="SM00382">
    <property type="entry name" value="AAA"/>
    <property type="match status" value="1"/>
</dbReference>
<dbReference type="NCBIfam" id="NF003745">
    <property type="entry name" value="PRK05342.1"/>
    <property type="match status" value="1"/>
</dbReference>
<keyword evidence="8" id="KW-0378">Hydrolase</keyword>
<proteinExistence type="inferred from homology"/>
<dbReference type="InterPro" id="IPR059188">
    <property type="entry name" value="Znf_CLPX-like"/>
</dbReference>
<accession>A0A346E0H3</accession>
<evidence type="ECO:0000313" key="9">
    <source>
        <dbReference type="Proteomes" id="UP000257084"/>
    </source>
</evidence>
<feature type="domain" description="ClpX-type ZB" evidence="7">
    <location>
        <begin position="1"/>
        <end position="47"/>
    </location>
</feature>
<keyword evidence="8" id="KW-0645">Protease</keyword>
<dbReference type="InterPro" id="IPR038366">
    <property type="entry name" value="Znf_CppX_C4_sf"/>
</dbReference>
<dbReference type="InterPro" id="IPR004487">
    <property type="entry name" value="Clp_protease_ATP-bd_su_ClpX"/>
</dbReference>
<dbReference type="InterPro" id="IPR019489">
    <property type="entry name" value="Clp_ATPase_C"/>
</dbReference>
<name>A0A346E0H3_9PROT</name>
<dbReference type="InterPro" id="IPR027417">
    <property type="entry name" value="P-loop_NTPase"/>
</dbReference>
<feature type="binding site" evidence="6">
    <location>
        <position position="31"/>
    </location>
    <ligand>
        <name>Zn(2+)</name>
        <dbReference type="ChEBI" id="CHEBI:29105"/>
    </ligand>
</feature>
<evidence type="ECO:0000313" key="8">
    <source>
        <dbReference type="EMBL" id="AXN02478.1"/>
    </source>
</evidence>
<dbReference type="Gene3D" id="6.20.220.10">
    <property type="entry name" value="ClpX chaperone, C4-type zinc finger domain"/>
    <property type="match status" value="1"/>
</dbReference>
<dbReference type="Pfam" id="PF06689">
    <property type="entry name" value="zf-C4_ClpX"/>
    <property type="match status" value="1"/>
</dbReference>
<dbReference type="SMART" id="SM01086">
    <property type="entry name" value="ClpB_D2-small"/>
    <property type="match status" value="1"/>
</dbReference>
<evidence type="ECO:0000256" key="2">
    <source>
        <dbReference type="ARBA" id="ARBA00022741"/>
    </source>
</evidence>
<dbReference type="Pfam" id="PF10431">
    <property type="entry name" value="ClpB_D2-small"/>
    <property type="match status" value="1"/>
</dbReference>
<dbReference type="EMBL" id="CP028360">
    <property type="protein sequence ID" value="AXN02478.1"/>
    <property type="molecule type" value="Genomic_DNA"/>
</dbReference>
<dbReference type="InterPro" id="IPR003959">
    <property type="entry name" value="ATPase_AAA_core"/>
</dbReference>
<evidence type="ECO:0000256" key="4">
    <source>
        <dbReference type="ARBA" id="ARBA00022840"/>
    </source>
</evidence>
<dbReference type="NCBIfam" id="TIGR00382">
    <property type="entry name" value="clpX"/>
    <property type="match status" value="1"/>
</dbReference>
<dbReference type="Proteomes" id="UP000257084">
    <property type="component" value="Chromosome"/>
</dbReference>
<dbReference type="AlphaFoldDB" id="A0A346E0H3"/>
<reference evidence="8 9" key="1">
    <citation type="submission" date="2018-03" db="EMBL/GenBank/DDBJ databases">
        <title>A parallel universe: an anciently diverged bacterial symbiosis in a Hawaiian planthopper (Hemiptera: Cixiidae) reveals rearranged nutritional responsibilities.</title>
        <authorList>
            <person name="Bennett G."/>
            <person name="Mao M."/>
        </authorList>
    </citation>
    <scope>NUCLEOTIDE SEQUENCE [LARGE SCALE GENOMIC DNA]</scope>
    <source>
        <strain evidence="8 9">OLIH</strain>
    </source>
</reference>
<dbReference type="GO" id="GO:0051082">
    <property type="term" value="F:unfolded protein binding"/>
    <property type="evidence" value="ECO:0007669"/>
    <property type="project" value="UniProtKB-UniRule"/>
</dbReference>
<dbReference type="Gene3D" id="3.40.50.300">
    <property type="entry name" value="P-loop containing nucleotide triphosphate hydrolases"/>
    <property type="match status" value="1"/>
</dbReference>
<dbReference type="Pfam" id="PF07724">
    <property type="entry name" value="AAA_2"/>
    <property type="match status" value="1"/>
</dbReference>
<dbReference type="Gene3D" id="1.10.8.60">
    <property type="match status" value="1"/>
</dbReference>
<dbReference type="PROSITE" id="PS00675">
    <property type="entry name" value="SIGMA54_INTERACT_1"/>
    <property type="match status" value="1"/>
</dbReference>
<dbReference type="InterPro" id="IPR050052">
    <property type="entry name" value="ATP-dep_Clp_protease_ClpX"/>
</dbReference>
<dbReference type="GO" id="GO:0046983">
    <property type="term" value="F:protein dimerization activity"/>
    <property type="evidence" value="ECO:0007669"/>
    <property type="project" value="UniProtKB-UniRule"/>
</dbReference>